<dbReference type="EMBL" id="JAMWMR010000047">
    <property type="protein sequence ID" value="MCN9244800.1"/>
    <property type="molecule type" value="Genomic_DNA"/>
</dbReference>
<evidence type="ECO:0000313" key="1">
    <source>
        <dbReference type="EMBL" id="MCN9244800.1"/>
    </source>
</evidence>
<accession>A0ABT0ZMN7</accession>
<dbReference type="RefSeq" id="WP_252428725.1">
    <property type="nucleotide sequence ID" value="NZ_JAMWMR010000047.1"/>
</dbReference>
<proteinExistence type="predicted"/>
<dbReference type="Proteomes" id="UP001523219">
    <property type="component" value="Unassembled WGS sequence"/>
</dbReference>
<keyword evidence="2" id="KW-1185">Reference proteome</keyword>
<gene>
    <name evidence="1" type="ORF">NGF19_29140</name>
</gene>
<sequence>MTSTDVVADSPVFDTLELSDTHWSARHRGQEDGGPLPGDRLPGTDSLDLMLRPPQGLTGLNVRATGHHREAGRTIVEFNGSGPGLDPDADVFEEFTTRAPQLAVLGADAYRLEVDAASGIVLGWQALASGVPVSGAALHDLDTRARPDDPAEHTEQ</sequence>
<reference evidence="1 2" key="1">
    <citation type="submission" date="2022-05" db="EMBL/GenBank/DDBJ databases">
        <title>Streptomyces sp. nov. RY43-2 isolated from soil of a peat swamp forest.</title>
        <authorList>
            <person name="Kanchanasin P."/>
            <person name="Tanasupawat S."/>
            <person name="Phongsopitanun W."/>
        </authorList>
    </citation>
    <scope>NUCLEOTIDE SEQUENCE [LARGE SCALE GENOMIC DNA]</scope>
    <source>
        <strain evidence="1 2">RY43-2</strain>
    </source>
</reference>
<evidence type="ECO:0000313" key="2">
    <source>
        <dbReference type="Proteomes" id="UP001523219"/>
    </source>
</evidence>
<comment type="caution">
    <text evidence="1">The sequence shown here is derived from an EMBL/GenBank/DDBJ whole genome shotgun (WGS) entry which is preliminary data.</text>
</comment>
<name>A0ABT0ZMN7_9ACTN</name>
<protein>
    <submittedName>
        <fullName evidence="1">Uncharacterized protein</fullName>
    </submittedName>
</protein>
<organism evidence="1 2">
    <name type="scientific">Streptomyces macrolidinus</name>
    <dbReference type="NCBI Taxonomy" id="2952607"/>
    <lineage>
        <taxon>Bacteria</taxon>
        <taxon>Bacillati</taxon>
        <taxon>Actinomycetota</taxon>
        <taxon>Actinomycetes</taxon>
        <taxon>Kitasatosporales</taxon>
        <taxon>Streptomycetaceae</taxon>
        <taxon>Streptomyces</taxon>
    </lineage>
</organism>